<evidence type="ECO:0008006" key="5">
    <source>
        <dbReference type="Google" id="ProtNLM"/>
    </source>
</evidence>
<feature type="compositionally biased region" description="Pro residues" evidence="1">
    <location>
        <begin position="201"/>
        <end position="213"/>
    </location>
</feature>
<feature type="chain" id="PRO_5018098000" description="Superoxide dismutase copper/zinc binding domain-containing protein" evidence="2">
    <location>
        <begin position="20"/>
        <end position="319"/>
    </location>
</feature>
<dbReference type="Proteomes" id="UP000276215">
    <property type="component" value="Unassembled WGS sequence"/>
</dbReference>
<dbReference type="GO" id="GO:0006801">
    <property type="term" value="P:superoxide metabolic process"/>
    <property type="evidence" value="ECO:0007669"/>
    <property type="project" value="InterPro"/>
</dbReference>
<dbReference type="InterPro" id="IPR053257">
    <property type="entry name" value="Cu-only_SOD"/>
</dbReference>
<evidence type="ECO:0000256" key="1">
    <source>
        <dbReference type="SAM" id="MobiDB-lite"/>
    </source>
</evidence>
<organism evidence="3 4">
    <name type="scientific">Choiromyces venosus 120613-1</name>
    <dbReference type="NCBI Taxonomy" id="1336337"/>
    <lineage>
        <taxon>Eukaryota</taxon>
        <taxon>Fungi</taxon>
        <taxon>Dikarya</taxon>
        <taxon>Ascomycota</taxon>
        <taxon>Pezizomycotina</taxon>
        <taxon>Pezizomycetes</taxon>
        <taxon>Pezizales</taxon>
        <taxon>Tuberaceae</taxon>
        <taxon>Choiromyces</taxon>
    </lineage>
</organism>
<gene>
    <name evidence="3" type="ORF">L873DRAFT_1685876</name>
</gene>
<keyword evidence="2" id="KW-0732">Signal</keyword>
<dbReference type="STRING" id="1336337.A0A3N4JL00"/>
<sequence length="319" mass="34091">MYYALTTTLLLAAVTSVTAKTGNLGDAKVHTDNPAGKQFTAAFYGTGAHGNLQFNLTNFNNKTGVFVKLDLTAYRGDEGPFKLALYEAPVTNDGKCDGAKNVLDPFQRGDKPECDKKNPQTCQVGDLVGKHGEVPKFQGVISVKQSFQDLYLSFKKEESAFIGGRSVIIKNGKGDKIACANVAEVNSPPRGWDPKGGPGVPGAPPPPPPPPPGSKKGEGPGHGPGSGPGSPALPWKNTGPPGGPPPKPTTGGPFHPAWLKGDDKDDKYKPKGHKSWLSKLFDFDGDDDDDHYGRRPHGSPWGRGSKWDRDDDDEYNGYR</sequence>
<dbReference type="OrthoDB" id="159229at2759"/>
<evidence type="ECO:0000313" key="3">
    <source>
        <dbReference type="EMBL" id="RPA98925.1"/>
    </source>
</evidence>
<dbReference type="AlphaFoldDB" id="A0A3N4JL00"/>
<dbReference type="PANTHER" id="PTHR20910">
    <property type="entry name" value="AGAP001623-PA"/>
    <property type="match status" value="1"/>
</dbReference>
<dbReference type="InterPro" id="IPR036423">
    <property type="entry name" value="SOD-like_Cu/Zn_dom_sf"/>
</dbReference>
<name>A0A3N4JL00_9PEZI</name>
<accession>A0A3N4JL00</accession>
<feature type="compositionally biased region" description="Basic and acidic residues" evidence="1">
    <location>
        <begin position="260"/>
        <end position="269"/>
    </location>
</feature>
<evidence type="ECO:0000313" key="4">
    <source>
        <dbReference type="Proteomes" id="UP000276215"/>
    </source>
</evidence>
<dbReference type="SUPFAM" id="SSF49329">
    <property type="entry name" value="Cu,Zn superoxide dismutase-like"/>
    <property type="match status" value="1"/>
</dbReference>
<reference evidence="3 4" key="1">
    <citation type="journal article" date="2018" name="Nat. Ecol. Evol.">
        <title>Pezizomycetes genomes reveal the molecular basis of ectomycorrhizal truffle lifestyle.</title>
        <authorList>
            <person name="Murat C."/>
            <person name="Payen T."/>
            <person name="Noel B."/>
            <person name="Kuo A."/>
            <person name="Morin E."/>
            <person name="Chen J."/>
            <person name="Kohler A."/>
            <person name="Krizsan K."/>
            <person name="Balestrini R."/>
            <person name="Da Silva C."/>
            <person name="Montanini B."/>
            <person name="Hainaut M."/>
            <person name="Levati E."/>
            <person name="Barry K.W."/>
            <person name="Belfiori B."/>
            <person name="Cichocki N."/>
            <person name="Clum A."/>
            <person name="Dockter R.B."/>
            <person name="Fauchery L."/>
            <person name="Guy J."/>
            <person name="Iotti M."/>
            <person name="Le Tacon F."/>
            <person name="Lindquist E.A."/>
            <person name="Lipzen A."/>
            <person name="Malagnac F."/>
            <person name="Mello A."/>
            <person name="Molinier V."/>
            <person name="Miyauchi S."/>
            <person name="Poulain J."/>
            <person name="Riccioni C."/>
            <person name="Rubini A."/>
            <person name="Sitrit Y."/>
            <person name="Splivallo R."/>
            <person name="Traeger S."/>
            <person name="Wang M."/>
            <person name="Zifcakova L."/>
            <person name="Wipf D."/>
            <person name="Zambonelli A."/>
            <person name="Paolocci F."/>
            <person name="Nowrousian M."/>
            <person name="Ottonello S."/>
            <person name="Baldrian P."/>
            <person name="Spatafora J.W."/>
            <person name="Henrissat B."/>
            <person name="Nagy L.G."/>
            <person name="Aury J.M."/>
            <person name="Wincker P."/>
            <person name="Grigoriev I.V."/>
            <person name="Bonfante P."/>
            <person name="Martin F.M."/>
        </authorList>
    </citation>
    <scope>NUCLEOTIDE SEQUENCE [LARGE SCALE GENOMIC DNA]</scope>
    <source>
        <strain evidence="3 4">120613-1</strain>
    </source>
</reference>
<proteinExistence type="predicted"/>
<dbReference type="EMBL" id="ML120392">
    <property type="protein sequence ID" value="RPA98925.1"/>
    <property type="molecule type" value="Genomic_DNA"/>
</dbReference>
<dbReference type="GO" id="GO:0046872">
    <property type="term" value="F:metal ion binding"/>
    <property type="evidence" value="ECO:0007669"/>
    <property type="project" value="InterPro"/>
</dbReference>
<dbReference type="Gene3D" id="2.60.40.200">
    <property type="entry name" value="Superoxide dismutase, copper/zinc binding domain"/>
    <property type="match status" value="1"/>
</dbReference>
<feature type="signal peptide" evidence="2">
    <location>
        <begin position="1"/>
        <end position="19"/>
    </location>
</feature>
<keyword evidence="4" id="KW-1185">Reference proteome</keyword>
<protein>
    <recommendedName>
        <fullName evidence="5">Superoxide dismutase copper/zinc binding domain-containing protein</fullName>
    </recommendedName>
</protein>
<dbReference type="PANTHER" id="PTHR20910:SF1">
    <property type="entry name" value="SUPEROXIDE DISMUTASE COPPER_ZINC BINDING DOMAIN-CONTAINING PROTEIN"/>
    <property type="match status" value="1"/>
</dbReference>
<evidence type="ECO:0000256" key="2">
    <source>
        <dbReference type="SAM" id="SignalP"/>
    </source>
</evidence>
<feature type="region of interest" description="Disordered" evidence="1">
    <location>
        <begin position="186"/>
        <end position="319"/>
    </location>
</feature>
<feature type="compositionally biased region" description="Acidic residues" evidence="1">
    <location>
        <begin position="310"/>
        <end position="319"/>
    </location>
</feature>